<dbReference type="GO" id="GO:0005886">
    <property type="term" value="C:plasma membrane"/>
    <property type="evidence" value="ECO:0007669"/>
    <property type="project" value="UniProtKB-SubCell"/>
</dbReference>
<keyword evidence="4 7" id="KW-0812">Transmembrane</keyword>
<feature type="transmembrane region" description="Helical" evidence="7">
    <location>
        <begin position="101"/>
        <end position="125"/>
    </location>
</feature>
<sequence>MILTRYAGVRVTLGLAQVLGVLVVVFVVASALPGDAAVVIAADDADPERIAQLRQSLGLDRPLPVQFADWLTGLLRGDLGTSAVSGRPVTEMLAAALAPTLTLAALALMVLIPLAVVLGVAAAVGRDSRVDRTISGVAVALYAAPEFALAIILVAVFAVGLGVFAPTAVGASGPLLWQPELWVLPVAVLVIRPVCSLSRLVRASMITTLDSEYTRHTLRLGVPLRRVVWRHALPGSLTPAVQHLARVADWLLGGVVVVEAVFALGGLGQVLVSAVSSRDVPLLLGLVALFALITVAVNTVADIVAFRLNPTAGEAW</sequence>
<reference evidence="9 10" key="1">
    <citation type="submission" date="2018-11" db="EMBL/GenBank/DDBJ databases">
        <title>Microbial catabolism of amino acid.</title>
        <authorList>
            <person name="Hibi M."/>
            <person name="Ogawa J."/>
        </authorList>
    </citation>
    <scope>NUCLEOTIDE SEQUENCE [LARGE SCALE GENOMIC DNA]</scope>
    <source>
        <strain evidence="9 10">C31-06</strain>
    </source>
</reference>
<keyword evidence="2 7" id="KW-0813">Transport</keyword>
<dbReference type="Gene3D" id="1.10.3720.10">
    <property type="entry name" value="MetI-like"/>
    <property type="match status" value="1"/>
</dbReference>
<dbReference type="EMBL" id="BHYM01000013">
    <property type="protein sequence ID" value="GCE37947.1"/>
    <property type="molecule type" value="Genomic_DNA"/>
</dbReference>
<dbReference type="Pfam" id="PF19300">
    <property type="entry name" value="BPD_transp_1_N"/>
    <property type="match status" value="1"/>
</dbReference>
<dbReference type="SUPFAM" id="SSF161098">
    <property type="entry name" value="MetI-like"/>
    <property type="match status" value="1"/>
</dbReference>
<feature type="transmembrane region" description="Helical" evidence="7">
    <location>
        <begin position="137"/>
        <end position="161"/>
    </location>
</feature>
<organism evidence="9 10">
    <name type="scientific">Rhodococcus wratislaviensis</name>
    <name type="common">Tsukamurella wratislaviensis</name>
    <dbReference type="NCBI Taxonomy" id="44752"/>
    <lineage>
        <taxon>Bacteria</taxon>
        <taxon>Bacillati</taxon>
        <taxon>Actinomycetota</taxon>
        <taxon>Actinomycetes</taxon>
        <taxon>Mycobacteriales</taxon>
        <taxon>Nocardiaceae</taxon>
        <taxon>Rhodococcus</taxon>
    </lineage>
</organism>
<dbReference type="PANTHER" id="PTHR43163">
    <property type="entry name" value="DIPEPTIDE TRANSPORT SYSTEM PERMEASE PROTEIN DPPB-RELATED"/>
    <property type="match status" value="1"/>
</dbReference>
<dbReference type="PANTHER" id="PTHR43163:SF6">
    <property type="entry name" value="DIPEPTIDE TRANSPORT SYSTEM PERMEASE PROTEIN DPPB-RELATED"/>
    <property type="match status" value="1"/>
</dbReference>
<comment type="caution">
    <text evidence="9">The sequence shown here is derived from an EMBL/GenBank/DDBJ whole genome shotgun (WGS) entry which is preliminary data.</text>
</comment>
<feature type="transmembrane region" description="Helical" evidence="7">
    <location>
        <begin position="181"/>
        <end position="201"/>
    </location>
</feature>
<dbReference type="PROSITE" id="PS50928">
    <property type="entry name" value="ABC_TM1"/>
    <property type="match status" value="1"/>
</dbReference>
<dbReference type="Proteomes" id="UP000287519">
    <property type="component" value="Unassembled WGS sequence"/>
</dbReference>
<keyword evidence="3" id="KW-1003">Cell membrane</keyword>
<protein>
    <submittedName>
        <fullName evidence="9">ABC peptide transporter, membrane subunit</fullName>
    </submittedName>
</protein>
<evidence type="ECO:0000256" key="6">
    <source>
        <dbReference type="ARBA" id="ARBA00023136"/>
    </source>
</evidence>
<dbReference type="GO" id="GO:0055085">
    <property type="term" value="P:transmembrane transport"/>
    <property type="evidence" value="ECO:0007669"/>
    <property type="project" value="InterPro"/>
</dbReference>
<comment type="similarity">
    <text evidence="7">Belongs to the binding-protein-dependent transport system permease family.</text>
</comment>
<dbReference type="CDD" id="cd06261">
    <property type="entry name" value="TM_PBP2"/>
    <property type="match status" value="1"/>
</dbReference>
<dbReference type="AlphaFoldDB" id="A0A402C2Z6"/>
<evidence type="ECO:0000256" key="2">
    <source>
        <dbReference type="ARBA" id="ARBA00022448"/>
    </source>
</evidence>
<evidence type="ECO:0000259" key="8">
    <source>
        <dbReference type="PROSITE" id="PS50928"/>
    </source>
</evidence>
<evidence type="ECO:0000256" key="4">
    <source>
        <dbReference type="ARBA" id="ARBA00022692"/>
    </source>
</evidence>
<feature type="transmembrane region" description="Helical" evidence="7">
    <location>
        <begin position="12"/>
        <end position="32"/>
    </location>
</feature>
<dbReference type="InterPro" id="IPR035906">
    <property type="entry name" value="MetI-like_sf"/>
</dbReference>
<keyword evidence="6 7" id="KW-0472">Membrane</keyword>
<dbReference type="Pfam" id="PF00528">
    <property type="entry name" value="BPD_transp_1"/>
    <property type="match status" value="1"/>
</dbReference>
<feature type="transmembrane region" description="Helical" evidence="7">
    <location>
        <begin position="250"/>
        <end position="274"/>
    </location>
</feature>
<evidence type="ECO:0000256" key="3">
    <source>
        <dbReference type="ARBA" id="ARBA00022475"/>
    </source>
</evidence>
<dbReference type="InterPro" id="IPR045621">
    <property type="entry name" value="BPD_transp_1_N"/>
</dbReference>
<gene>
    <name evidence="9" type="ORF">Rhow_000831</name>
</gene>
<evidence type="ECO:0000256" key="7">
    <source>
        <dbReference type="RuleBase" id="RU363032"/>
    </source>
</evidence>
<comment type="subcellular location">
    <subcellularLocation>
        <location evidence="1 7">Cell membrane</location>
        <topology evidence="1 7">Multi-pass membrane protein</topology>
    </subcellularLocation>
</comment>
<dbReference type="OrthoDB" id="147639at2"/>
<evidence type="ECO:0000256" key="5">
    <source>
        <dbReference type="ARBA" id="ARBA00022989"/>
    </source>
</evidence>
<dbReference type="RefSeq" id="WP_124390599.1">
    <property type="nucleotide sequence ID" value="NZ_BHYM01000013.1"/>
</dbReference>
<keyword evidence="5 7" id="KW-1133">Transmembrane helix</keyword>
<evidence type="ECO:0000313" key="9">
    <source>
        <dbReference type="EMBL" id="GCE37947.1"/>
    </source>
</evidence>
<accession>A0A402C2Z6</accession>
<evidence type="ECO:0000256" key="1">
    <source>
        <dbReference type="ARBA" id="ARBA00004651"/>
    </source>
</evidence>
<keyword evidence="10" id="KW-1185">Reference proteome</keyword>
<feature type="transmembrane region" description="Helical" evidence="7">
    <location>
        <begin position="280"/>
        <end position="301"/>
    </location>
</feature>
<dbReference type="InterPro" id="IPR000515">
    <property type="entry name" value="MetI-like"/>
</dbReference>
<feature type="domain" description="ABC transmembrane type-1" evidence="8">
    <location>
        <begin position="97"/>
        <end position="305"/>
    </location>
</feature>
<name>A0A402C2Z6_RHOWR</name>
<proteinExistence type="inferred from homology"/>
<evidence type="ECO:0000313" key="10">
    <source>
        <dbReference type="Proteomes" id="UP000287519"/>
    </source>
</evidence>